<gene>
    <name evidence="1" type="ORF">UV73_C0022G0011</name>
</gene>
<dbReference type="STRING" id="1618443.UV73_C0022G0011"/>
<evidence type="ECO:0000313" key="1">
    <source>
        <dbReference type="EMBL" id="KKS95147.1"/>
    </source>
</evidence>
<comment type="caution">
    <text evidence="1">The sequence shown here is derived from an EMBL/GenBank/DDBJ whole genome shotgun (WGS) entry which is preliminary data.</text>
</comment>
<evidence type="ECO:0008006" key="3">
    <source>
        <dbReference type="Google" id="ProtNLM"/>
    </source>
</evidence>
<dbReference type="Gene3D" id="3.40.140.10">
    <property type="entry name" value="Cytidine Deaminase, domain 2"/>
    <property type="match status" value="1"/>
</dbReference>
<dbReference type="SUPFAM" id="SSF102712">
    <property type="entry name" value="JAB1/MPN domain"/>
    <property type="match status" value="1"/>
</dbReference>
<dbReference type="AlphaFoldDB" id="A0A0G1DBX3"/>
<name>A0A0G1DBX3_9BACT</name>
<organism evidence="1 2">
    <name type="scientific">Candidatus Gottesmanbacteria bacterium GW2011_GWA2_43_14</name>
    <dbReference type="NCBI Taxonomy" id="1618443"/>
    <lineage>
        <taxon>Bacteria</taxon>
        <taxon>Candidatus Gottesmaniibacteriota</taxon>
    </lineage>
</organism>
<dbReference type="Proteomes" id="UP000034894">
    <property type="component" value="Unassembled WGS sequence"/>
</dbReference>
<reference evidence="1 2" key="1">
    <citation type="journal article" date="2015" name="Nature">
        <title>rRNA introns, odd ribosomes, and small enigmatic genomes across a large radiation of phyla.</title>
        <authorList>
            <person name="Brown C.T."/>
            <person name="Hug L.A."/>
            <person name="Thomas B.C."/>
            <person name="Sharon I."/>
            <person name="Castelle C.J."/>
            <person name="Singh A."/>
            <person name="Wilkins M.J."/>
            <person name="Williams K.H."/>
            <person name="Banfield J.F."/>
        </authorList>
    </citation>
    <scope>NUCLEOTIDE SEQUENCE [LARGE SCALE GENOMIC DNA]</scope>
</reference>
<protein>
    <recommendedName>
        <fullName evidence="3">JAB1/MPN/MOV34 metalloenzyme domain-containing protein</fullName>
    </recommendedName>
</protein>
<dbReference type="EMBL" id="LCFP01000022">
    <property type="protein sequence ID" value="KKS95147.1"/>
    <property type="molecule type" value="Genomic_DNA"/>
</dbReference>
<evidence type="ECO:0000313" key="2">
    <source>
        <dbReference type="Proteomes" id="UP000034894"/>
    </source>
</evidence>
<sequence>MADEFSHRIPEDVADWHPSRGLEPDFGMTDEELEAAIQILEVIHTQVPTRRDSPRPFYQERVSSPIDHPVFSDLEITQSPLDIFLSQHAENRMIDHLDSAVPLEAIGLVLGRIGIDQIDDRDRTYVELKETIPMRPIDGTSRTTATSAAITVTGWIRAWEILEYLRTEHPETYEDVHIIGWYHQHPIGTSLSQMDVFLHNTVFDEPHQITFVRNSTDGATGVFYRNIDIKNGKRLIPTNHFRQSSGYYYEEKKPVAYDILEYLEKVQQEADLSKPIDFSELEKIIRDQLIPWMTAKETEHELKEIINVAGIISFEELLQNEEIIITSEDAVNFNEDQLDLGYIGSAIDTIVIMLDQLGEEEENIVELIQIEEEPQRLKSLLNKLQNSVGNALIRLGKKIKKD</sequence>
<proteinExistence type="predicted"/>
<accession>A0A0G1DBX3</accession>